<evidence type="ECO:0000313" key="2">
    <source>
        <dbReference type="EMBL" id="GAA0741172.1"/>
    </source>
</evidence>
<proteinExistence type="predicted"/>
<dbReference type="Proteomes" id="UP001500279">
    <property type="component" value="Unassembled WGS sequence"/>
</dbReference>
<protein>
    <submittedName>
        <fullName evidence="2">Uncharacterized protein</fullName>
    </submittedName>
</protein>
<dbReference type="EMBL" id="BAAAEW010000003">
    <property type="protein sequence ID" value="GAA0741172.1"/>
    <property type="molecule type" value="Genomic_DNA"/>
</dbReference>
<organism evidence="2 3">
    <name type="scientific">Ideonella azotifigens</name>
    <dbReference type="NCBI Taxonomy" id="513160"/>
    <lineage>
        <taxon>Bacteria</taxon>
        <taxon>Pseudomonadati</taxon>
        <taxon>Pseudomonadota</taxon>
        <taxon>Betaproteobacteria</taxon>
        <taxon>Burkholderiales</taxon>
        <taxon>Sphaerotilaceae</taxon>
        <taxon>Ideonella</taxon>
    </lineage>
</organism>
<sequence>MSPSMMSASPALPGSQQSANDAQAADAGPDAGNNQRLRDLVDALGVSPAVALTLFNRGLGTSAHSDSEWKALMASPSTPRFRPLDSRLLAHAEQAFARAARPPRRGIQG</sequence>
<gene>
    <name evidence="2" type="ORF">GCM10009107_03520</name>
</gene>
<evidence type="ECO:0000256" key="1">
    <source>
        <dbReference type="SAM" id="MobiDB-lite"/>
    </source>
</evidence>
<comment type="caution">
    <text evidence="2">The sequence shown here is derived from an EMBL/GenBank/DDBJ whole genome shotgun (WGS) entry which is preliminary data.</text>
</comment>
<name>A0ABN1JJT9_9BURK</name>
<feature type="compositionally biased region" description="Low complexity" evidence="1">
    <location>
        <begin position="1"/>
        <end position="34"/>
    </location>
</feature>
<accession>A0ABN1JJT9</accession>
<reference evidence="2 3" key="1">
    <citation type="journal article" date="2019" name="Int. J. Syst. Evol. Microbiol.">
        <title>The Global Catalogue of Microorganisms (GCM) 10K type strain sequencing project: providing services to taxonomists for standard genome sequencing and annotation.</title>
        <authorList>
            <consortium name="The Broad Institute Genomics Platform"/>
            <consortium name="The Broad Institute Genome Sequencing Center for Infectious Disease"/>
            <person name="Wu L."/>
            <person name="Ma J."/>
        </authorList>
    </citation>
    <scope>NUCLEOTIDE SEQUENCE [LARGE SCALE GENOMIC DNA]</scope>
    <source>
        <strain evidence="2 3">JCM 15503</strain>
    </source>
</reference>
<feature type="region of interest" description="Disordered" evidence="1">
    <location>
        <begin position="1"/>
        <end position="36"/>
    </location>
</feature>
<evidence type="ECO:0000313" key="3">
    <source>
        <dbReference type="Proteomes" id="UP001500279"/>
    </source>
</evidence>
<keyword evidence="3" id="KW-1185">Reference proteome</keyword>